<feature type="domain" description="Mga helix-turn-helix" evidence="3">
    <location>
        <begin position="112"/>
        <end position="192"/>
    </location>
</feature>
<reference evidence="4 5" key="1">
    <citation type="submission" date="2013-09" db="EMBL/GenBank/DDBJ databases">
        <title>The Genome Sequence of Enterococcus faecium 10/96A.</title>
        <authorList>
            <consortium name="The Broad Institute Genome Sequencing Platform"/>
            <consortium name="The Broad Institute Genome Sequencing Center for Infectious Disease"/>
            <person name="Earl A.M."/>
            <person name="Gilmore M.S."/>
            <person name="Lebreton F."/>
            <person name="Courvalin P."/>
            <person name="Walker B."/>
            <person name="Young S.K."/>
            <person name="Zeng Q."/>
            <person name="Gargeya S."/>
            <person name="Fitzgerald M."/>
            <person name="Haas B."/>
            <person name="Abouelleil A."/>
            <person name="Alvarado L."/>
            <person name="Arachchi H.M."/>
            <person name="Berlin A.M."/>
            <person name="Chapman S.B."/>
            <person name="Dewar J."/>
            <person name="Goldberg J."/>
            <person name="Griggs A."/>
            <person name="Gujja S."/>
            <person name="Hansen M."/>
            <person name="Howarth C."/>
            <person name="Imamovic A."/>
            <person name="Larimer J."/>
            <person name="McCowan C."/>
            <person name="Murphy C."/>
            <person name="Neiman D."/>
            <person name="Pearson M."/>
            <person name="Priest M."/>
            <person name="Roberts A."/>
            <person name="Saif S."/>
            <person name="Shea T."/>
            <person name="Sisk P."/>
            <person name="Sykes S."/>
            <person name="Wortman J."/>
            <person name="Nusbaum C."/>
            <person name="Birren B."/>
        </authorList>
    </citation>
    <scope>NUCLEOTIDE SEQUENCE [LARGE SCALE GENOMIC DNA]</scope>
    <source>
        <strain evidence="4 5">10/96A</strain>
    </source>
</reference>
<dbReference type="InterPro" id="IPR036388">
    <property type="entry name" value="WH-like_DNA-bd_sf"/>
</dbReference>
<dbReference type="EMBL" id="AXOL01000006">
    <property type="protein sequence ID" value="ERT51625.1"/>
    <property type="molecule type" value="Genomic_DNA"/>
</dbReference>
<dbReference type="Pfam" id="PF05043">
    <property type="entry name" value="Mga"/>
    <property type="match status" value="1"/>
</dbReference>
<proteinExistence type="predicted"/>
<dbReference type="PANTHER" id="PTHR30185">
    <property type="entry name" value="CRYPTIC BETA-GLUCOSIDE BGL OPERON ANTITERMINATOR"/>
    <property type="match status" value="1"/>
</dbReference>
<dbReference type="RefSeq" id="WP_002341948.1">
    <property type="nucleotide sequence ID" value="NZ_KI518299.1"/>
</dbReference>
<sequence length="537" mass="64405">MRKPLFYATITKTFEHKKGGKDVYLSSEYLKQFDKDLYYKILLLESFEDQAWHTAAQLAQVVQLDARSVSKYLNELSKNYQQFSGKTHPLFTKNHRSGYNFYDTLDSIEHERFLIYLVQSTLKFQLLHDIFFEEFHTMYQFAQKHYISESTAHRKINEWKQQLQTYGIRLQRGTYIAQGEEEIIRLYLHMTFWQLFRGKIWPFETISQMDVKNMAEHIMAFFNVRLNEIKKRRLEYMLGAFFLRKSQKHYVVLNEKKRRLISDNLLFQRFCQVMEPVFPNYFQVKDELGALFLVLMTREEYYSDPKIRKKIFDFHQQAKTPPFTALSEAKAALSLYQEEQGLPAENLTFEAENYLFSSHFFAYLFPNAKETIDGNSSDFINHLVIENKELKQWLVHFFESRHKHPNHLAFKNHAFLMGRYLTVFKTLGAFTPQLPKITILLMTDFPLFEEQLLEEGLRTFFRNEYQLIFLPTDYRGREVDLLISTSKVHRKPWADLDYFIVTEELKLIDYIQLSQKFEMIQKKTIKTITKKEKKDDI</sequence>
<dbReference type="Proteomes" id="UP000017126">
    <property type="component" value="Unassembled WGS sequence"/>
</dbReference>
<evidence type="ECO:0000259" key="3">
    <source>
        <dbReference type="Pfam" id="PF05043"/>
    </source>
</evidence>
<keyword evidence="2" id="KW-0804">Transcription</keyword>
<evidence type="ECO:0000256" key="2">
    <source>
        <dbReference type="ARBA" id="ARBA00023163"/>
    </source>
</evidence>
<accession>A0AAV3L4F1</accession>
<protein>
    <submittedName>
        <fullName evidence="4">M protein trans-acting positive regulator</fullName>
    </submittedName>
</protein>
<evidence type="ECO:0000256" key="1">
    <source>
        <dbReference type="ARBA" id="ARBA00023015"/>
    </source>
</evidence>
<evidence type="ECO:0000313" key="4">
    <source>
        <dbReference type="EMBL" id="ERT51625.1"/>
    </source>
</evidence>
<name>A0AAV3L4F1_ENTFC</name>
<dbReference type="PANTHER" id="PTHR30185:SF13">
    <property type="entry name" value="LICABCH OPERON REGULATOR-RELATED"/>
    <property type="match status" value="1"/>
</dbReference>
<dbReference type="InterPro" id="IPR050661">
    <property type="entry name" value="BglG_antiterminators"/>
</dbReference>
<keyword evidence="1" id="KW-0805">Transcription regulation</keyword>
<dbReference type="Gene3D" id="1.10.10.10">
    <property type="entry name" value="Winged helix-like DNA-binding domain superfamily/Winged helix DNA-binding domain"/>
    <property type="match status" value="1"/>
</dbReference>
<gene>
    <name evidence="4" type="ORF">O991_00338</name>
</gene>
<organism evidence="4 5">
    <name type="scientific">Enterococcus faecium 10/96A</name>
    <dbReference type="NCBI Taxonomy" id="1391465"/>
    <lineage>
        <taxon>Bacteria</taxon>
        <taxon>Bacillati</taxon>
        <taxon>Bacillota</taxon>
        <taxon>Bacilli</taxon>
        <taxon>Lactobacillales</taxon>
        <taxon>Enterococcaceae</taxon>
        <taxon>Enterococcus</taxon>
    </lineage>
</organism>
<evidence type="ECO:0000313" key="5">
    <source>
        <dbReference type="Proteomes" id="UP000017126"/>
    </source>
</evidence>
<dbReference type="InterPro" id="IPR007737">
    <property type="entry name" value="Mga_HTH"/>
</dbReference>
<comment type="caution">
    <text evidence="4">The sequence shown here is derived from an EMBL/GenBank/DDBJ whole genome shotgun (WGS) entry which is preliminary data.</text>
</comment>
<dbReference type="AlphaFoldDB" id="A0AAV3L4F1"/>